<dbReference type="AlphaFoldDB" id="A0AAU9K0V6"/>
<reference evidence="1" key="1">
    <citation type="submission" date="2021-09" db="EMBL/GenBank/DDBJ databases">
        <authorList>
            <consortium name="AG Swart"/>
            <person name="Singh M."/>
            <person name="Singh A."/>
            <person name="Seah K."/>
            <person name="Emmerich C."/>
        </authorList>
    </citation>
    <scope>NUCLEOTIDE SEQUENCE</scope>
    <source>
        <strain evidence="1">ATCC30299</strain>
    </source>
</reference>
<dbReference type="Proteomes" id="UP001162131">
    <property type="component" value="Unassembled WGS sequence"/>
</dbReference>
<keyword evidence="2" id="KW-1185">Reference proteome</keyword>
<comment type="caution">
    <text evidence="1">The sequence shown here is derived from an EMBL/GenBank/DDBJ whole genome shotgun (WGS) entry which is preliminary data.</text>
</comment>
<sequence>MDSSTSLLANSILASFQAAKSIDSTEQQIFQQMINGSDPSLVQILNRYNSDAELGTIELEIFQLIKRKHKPQKVVIPAKSINDEMTSPLGNYLLERKKRNSLDKGVSLSIGEPILIQIQEVHEHQVEDN</sequence>
<name>A0AAU9K0V6_9CILI</name>
<accession>A0AAU9K0V6</accession>
<dbReference type="EMBL" id="CAJZBQ010000056">
    <property type="protein sequence ID" value="CAG9333185.1"/>
    <property type="molecule type" value="Genomic_DNA"/>
</dbReference>
<protein>
    <submittedName>
        <fullName evidence="1">Uncharacterized protein</fullName>
    </submittedName>
</protein>
<evidence type="ECO:0000313" key="1">
    <source>
        <dbReference type="EMBL" id="CAG9333185.1"/>
    </source>
</evidence>
<evidence type="ECO:0000313" key="2">
    <source>
        <dbReference type="Proteomes" id="UP001162131"/>
    </source>
</evidence>
<proteinExistence type="predicted"/>
<gene>
    <name evidence="1" type="ORF">BSTOLATCC_MIC58004</name>
</gene>
<organism evidence="1 2">
    <name type="scientific">Blepharisma stoltei</name>
    <dbReference type="NCBI Taxonomy" id="1481888"/>
    <lineage>
        <taxon>Eukaryota</taxon>
        <taxon>Sar</taxon>
        <taxon>Alveolata</taxon>
        <taxon>Ciliophora</taxon>
        <taxon>Postciliodesmatophora</taxon>
        <taxon>Heterotrichea</taxon>
        <taxon>Heterotrichida</taxon>
        <taxon>Blepharismidae</taxon>
        <taxon>Blepharisma</taxon>
    </lineage>
</organism>